<evidence type="ECO:0000256" key="7">
    <source>
        <dbReference type="PIRSR" id="PIRSR611284-2"/>
    </source>
</evidence>
<protein>
    <recommendedName>
        <fullName evidence="8">3-oxoacyl-[acyl-carrier-protein] reductase</fullName>
        <ecNumber evidence="8">1.1.1.100</ecNumber>
    </recommendedName>
</protein>
<dbReference type="SMART" id="SM00822">
    <property type="entry name" value="PKS_KR"/>
    <property type="match status" value="1"/>
</dbReference>
<comment type="similarity">
    <text evidence="2 8">Belongs to the short-chain dehydrogenases/reductases (SDR) family.</text>
</comment>
<dbReference type="InterPro" id="IPR057326">
    <property type="entry name" value="KR_dom"/>
</dbReference>
<evidence type="ECO:0000313" key="10">
    <source>
        <dbReference type="EMBL" id="SHI49509.1"/>
    </source>
</evidence>
<dbReference type="GO" id="GO:0004316">
    <property type="term" value="F:3-oxoacyl-[acyl-carrier-protein] reductase (NADPH) activity"/>
    <property type="evidence" value="ECO:0007669"/>
    <property type="project" value="UniProtKB-UniRule"/>
</dbReference>
<dbReference type="AlphaFoldDB" id="A0A8G2C6R6"/>
<dbReference type="GO" id="GO:0006633">
    <property type="term" value="P:fatty acid biosynthetic process"/>
    <property type="evidence" value="ECO:0007669"/>
    <property type="project" value="UniProtKB-UniPathway"/>
</dbReference>
<evidence type="ECO:0000256" key="5">
    <source>
        <dbReference type="ARBA" id="ARBA00048508"/>
    </source>
</evidence>
<keyword evidence="8" id="KW-0276">Fatty acid metabolism</keyword>
<comment type="caution">
    <text evidence="10">The sequence shown here is derived from an EMBL/GenBank/DDBJ whole genome shotgun (WGS) entry which is preliminary data.</text>
</comment>
<sequence length="270" mass="28742">MGIEVILSLGYKALLLTPNQKRINMELLSTALVTGGSRGIGKSIAEQLGKAGFQVYLTYVSKPEEAQNVAASIEAAGGKAKAFKLDVGNPEEIAAFFKEEIKDKVKLDVLVNNAGITKDGLLLRMKNEDFDRVINVNLRGAFVACREAAKIMSKQRCGRIINLTSVVGQMGNAGQANYCSAKAGIIGMTKSMAKELGARNITVNAVAPGFINTDMTNALPENVRSEYEKAIPLKRMGDVEDIANTVAFLASDGAGYITGQVIAVNGGMYC</sequence>
<gene>
    <name evidence="10" type="ORF">SAMN05660830_00127</name>
</gene>
<keyword evidence="8" id="KW-0444">Lipid biosynthesis</keyword>
<dbReference type="InterPro" id="IPR020904">
    <property type="entry name" value="Sc_DH/Rdtase_CS"/>
</dbReference>
<reference evidence="10 11" key="1">
    <citation type="submission" date="2016-11" db="EMBL/GenBank/DDBJ databases">
        <authorList>
            <person name="Varghese N."/>
            <person name="Submissions S."/>
        </authorList>
    </citation>
    <scope>NUCLEOTIDE SEQUENCE [LARGE SCALE GENOMIC DNA]</scope>
    <source>
        <strain evidence="10 11">DSM 17919</strain>
    </source>
</reference>
<dbReference type="NCBIfam" id="TIGR01830">
    <property type="entry name" value="3oxo_ACP_reduc"/>
    <property type="match status" value="1"/>
</dbReference>
<feature type="binding site" evidence="7">
    <location>
        <begin position="178"/>
        <end position="182"/>
    </location>
    <ligand>
        <name>NADP(+)</name>
        <dbReference type="ChEBI" id="CHEBI:58349"/>
    </ligand>
</feature>
<dbReference type="FunFam" id="3.40.50.720:FF:000115">
    <property type="entry name" value="3-oxoacyl-[acyl-carrier-protein] reductase FabG"/>
    <property type="match status" value="1"/>
</dbReference>
<dbReference type="PRINTS" id="PR00080">
    <property type="entry name" value="SDRFAMILY"/>
</dbReference>
<keyword evidence="4 8" id="KW-0560">Oxidoreductase</keyword>
<feature type="active site" description="Proton acceptor" evidence="6">
    <location>
        <position position="178"/>
    </location>
</feature>
<evidence type="ECO:0000256" key="3">
    <source>
        <dbReference type="ARBA" id="ARBA00022857"/>
    </source>
</evidence>
<evidence type="ECO:0000256" key="8">
    <source>
        <dbReference type="RuleBase" id="RU366074"/>
    </source>
</evidence>
<dbReference type="NCBIfam" id="NF004199">
    <property type="entry name" value="PRK05653.1-4"/>
    <property type="match status" value="1"/>
</dbReference>
<dbReference type="Pfam" id="PF13561">
    <property type="entry name" value="adh_short_C2"/>
    <property type="match status" value="1"/>
</dbReference>
<comment type="subunit">
    <text evidence="8">Homotetramer.</text>
</comment>
<dbReference type="PRINTS" id="PR00081">
    <property type="entry name" value="GDHRDH"/>
</dbReference>
<feature type="binding site" evidence="7">
    <location>
        <begin position="35"/>
        <end position="38"/>
    </location>
    <ligand>
        <name>NADP(+)</name>
        <dbReference type="ChEBI" id="CHEBI:58349"/>
    </ligand>
</feature>
<comment type="catalytic activity">
    <reaction evidence="5 8">
        <text>a (3R)-hydroxyacyl-[ACP] + NADP(+) = a 3-oxoacyl-[ACP] + NADPH + H(+)</text>
        <dbReference type="Rhea" id="RHEA:17397"/>
        <dbReference type="Rhea" id="RHEA-COMP:9916"/>
        <dbReference type="Rhea" id="RHEA-COMP:9945"/>
        <dbReference type="ChEBI" id="CHEBI:15378"/>
        <dbReference type="ChEBI" id="CHEBI:57783"/>
        <dbReference type="ChEBI" id="CHEBI:58349"/>
        <dbReference type="ChEBI" id="CHEBI:78776"/>
        <dbReference type="ChEBI" id="CHEBI:78827"/>
        <dbReference type="EC" id="1.1.1.100"/>
    </reaction>
</comment>
<feature type="domain" description="Ketoreductase" evidence="9">
    <location>
        <begin position="29"/>
        <end position="209"/>
    </location>
</feature>
<dbReference type="InterPro" id="IPR050259">
    <property type="entry name" value="SDR"/>
</dbReference>
<dbReference type="NCBIfam" id="NF005559">
    <property type="entry name" value="PRK07231.1"/>
    <property type="match status" value="1"/>
</dbReference>
<keyword evidence="3 7" id="KW-0521">NADP</keyword>
<dbReference type="CDD" id="cd05333">
    <property type="entry name" value="BKR_SDR_c"/>
    <property type="match status" value="1"/>
</dbReference>
<dbReference type="NCBIfam" id="NF009466">
    <property type="entry name" value="PRK12826.1-2"/>
    <property type="match status" value="1"/>
</dbReference>
<dbReference type="Proteomes" id="UP000184001">
    <property type="component" value="Unassembled WGS sequence"/>
</dbReference>
<dbReference type="PANTHER" id="PTHR42879:SF2">
    <property type="entry name" value="3-OXOACYL-[ACYL-CARRIER-PROTEIN] REDUCTASE FABG"/>
    <property type="match status" value="1"/>
</dbReference>
<evidence type="ECO:0000313" key="11">
    <source>
        <dbReference type="Proteomes" id="UP000184001"/>
    </source>
</evidence>
<evidence type="ECO:0000256" key="4">
    <source>
        <dbReference type="ARBA" id="ARBA00023002"/>
    </source>
</evidence>
<proteinExistence type="inferred from homology"/>
<dbReference type="InterPro" id="IPR011284">
    <property type="entry name" value="3oxo_ACP_reduc"/>
</dbReference>
<dbReference type="Gene3D" id="3.40.50.720">
    <property type="entry name" value="NAD(P)-binding Rossmann-like Domain"/>
    <property type="match status" value="1"/>
</dbReference>
<organism evidence="10 11">
    <name type="scientific">Halodesulfovibrio aestuarii</name>
    <dbReference type="NCBI Taxonomy" id="126333"/>
    <lineage>
        <taxon>Bacteria</taxon>
        <taxon>Pseudomonadati</taxon>
        <taxon>Thermodesulfobacteriota</taxon>
        <taxon>Desulfovibrionia</taxon>
        <taxon>Desulfovibrionales</taxon>
        <taxon>Desulfovibrionaceae</taxon>
        <taxon>Halodesulfovibrio</taxon>
    </lineage>
</organism>
<keyword evidence="8" id="KW-0443">Lipid metabolism</keyword>
<feature type="binding site" evidence="7">
    <location>
        <position position="113"/>
    </location>
    <ligand>
        <name>NADP(+)</name>
        <dbReference type="ChEBI" id="CHEBI:58349"/>
    </ligand>
</feature>
<dbReference type="GO" id="GO:0051287">
    <property type="term" value="F:NAD binding"/>
    <property type="evidence" value="ECO:0007669"/>
    <property type="project" value="UniProtKB-UniRule"/>
</dbReference>
<dbReference type="UniPathway" id="UPA00094"/>
<name>A0A8G2C6R6_9BACT</name>
<comment type="function">
    <text evidence="1 8">Catalyzes the NADPH-dependent reduction of beta-ketoacyl-ACP substrates to beta-hydroxyacyl-ACP products, the first reductive step in the elongation cycle of fatty acid biosynthesis.</text>
</comment>
<evidence type="ECO:0000256" key="6">
    <source>
        <dbReference type="PIRSR" id="PIRSR611284-1"/>
    </source>
</evidence>
<dbReference type="InterPro" id="IPR002347">
    <property type="entry name" value="SDR_fam"/>
</dbReference>
<evidence type="ECO:0000259" key="9">
    <source>
        <dbReference type="SMART" id="SM00822"/>
    </source>
</evidence>
<evidence type="ECO:0000256" key="1">
    <source>
        <dbReference type="ARBA" id="ARBA00002607"/>
    </source>
</evidence>
<feature type="binding site" evidence="7">
    <location>
        <position position="211"/>
    </location>
    <ligand>
        <name>NADP(+)</name>
        <dbReference type="ChEBI" id="CHEBI:58349"/>
    </ligand>
</feature>
<dbReference type="EMBL" id="FQZR01000002">
    <property type="protein sequence ID" value="SHI49509.1"/>
    <property type="molecule type" value="Genomic_DNA"/>
</dbReference>
<dbReference type="SUPFAM" id="SSF51735">
    <property type="entry name" value="NAD(P)-binding Rossmann-fold domains"/>
    <property type="match status" value="1"/>
</dbReference>
<dbReference type="EC" id="1.1.1.100" evidence="8"/>
<comment type="pathway">
    <text evidence="8">Lipid metabolism; fatty acid biosynthesis.</text>
</comment>
<dbReference type="InterPro" id="IPR036291">
    <property type="entry name" value="NAD(P)-bd_dom_sf"/>
</dbReference>
<dbReference type="PROSITE" id="PS00061">
    <property type="entry name" value="ADH_SHORT"/>
    <property type="match status" value="1"/>
</dbReference>
<dbReference type="PANTHER" id="PTHR42879">
    <property type="entry name" value="3-OXOACYL-(ACYL-CARRIER-PROTEIN) REDUCTASE"/>
    <property type="match status" value="1"/>
</dbReference>
<accession>A0A8G2C6R6</accession>
<keyword evidence="8" id="KW-0275">Fatty acid biosynthesis</keyword>
<evidence type="ECO:0000256" key="2">
    <source>
        <dbReference type="ARBA" id="ARBA00006484"/>
    </source>
</evidence>